<evidence type="ECO:0000313" key="4">
    <source>
        <dbReference type="Proteomes" id="UP000077266"/>
    </source>
</evidence>
<dbReference type="Proteomes" id="UP000077266">
    <property type="component" value="Unassembled WGS sequence"/>
</dbReference>
<evidence type="ECO:0000313" key="3">
    <source>
        <dbReference type="EMBL" id="KZV79430.1"/>
    </source>
</evidence>
<keyword evidence="4" id="KW-1185">Reference proteome</keyword>
<dbReference type="InParanoid" id="A0A165AUM3"/>
<evidence type="ECO:0000256" key="2">
    <source>
        <dbReference type="SAM" id="SignalP"/>
    </source>
</evidence>
<feature type="region of interest" description="Disordered" evidence="1">
    <location>
        <begin position="28"/>
        <end position="59"/>
    </location>
</feature>
<protein>
    <submittedName>
        <fullName evidence="3">Uncharacterized protein</fullName>
    </submittedName>
</protein>
<sequence>MTWISRTPRVTLLLFLLALLALTHVTRASGQGADQDDRDDEAAPRPTTPPGPEPAHARRQVREHIVEVDDGLHQQQSWMLSDYSPFFLFPDVACFYVRRWTSPTTSWISPNCPASSLPSPPSRLGPSACACPGSSGQPESVYGQMEIEHLWTWCADWRDLPGRDTRFSRLFIPDIWNGQGPCPRFEQRSVLHRMPDRIVQAGNWFRIDPMPRAEMEAQEDLDNELIPTVFRRDIPQLPPLDRAVFQGAPTRQLLTEYWASWVQSLLERRGWVVMELIWNFAHSWLALGRPDLWDRLSAARYFGASPLGAWFDRTLESAGTIRRLLRLGVP</sequence>
<feature type="non-terminal residue" evidence="3">
    <location>
        <position position="330"/>
    </location>
</feature>
<reference evidence="3 4" key="1">
    <citation type="journal article" date="2016" name="Mol. Biol. Evol.">
        <title>Comparative Genomics of Early-Diverging Mushroom-Forming Fungi Provides Insights into the Origins of Lignocellulose Decay Capabilities.</title>
        <authorList>
            <person name="Nagy L.G."/>
            <person name="Riley R."/>
            <person name="Tritt A."/>
            <person name="Adam C."/>
            <person name="Daum C."/>
            <person name="Floudas D."/>
            <person name="Sun H."/>
            <person name="Yadav J.S."/>
            <person name="Pangilinan J."/>
            <person name="Larsson K.H."/>
            <person name="Matsuura K."/>
            <person name="Barry K."/>
            <person name="Labutti K."/>
            <person name="Kuo R."/>
            <person name="Ohm R.A."/>
            <person name="Bhattacharya S.S."/>
            <person name="Shirouzu T."/>
            <person name="Yoshinaga Y."/>
            <person name="Martin F.M."/>
            <person name="Grigoriev I.V."/>
            <person name="Hibbett D.S."/>
        </authorList>
    </citation>
    <scope>NUCLEOTIDE SEQUENCE [LARGE SCALE GENOMIC DNA]</scope>
    <source>
        <strain evidence="3 4">HHB12029</strain>
    </source>
</reference>
<proteinExistence type="predicted"/>
<keyword evidence="2" id="KW-0732">Signal</keyword>
<dbReference type="EMBL" id="KV426620">
    <property type="protein sequence ID" value="KZV79430.1"/>
    <property type="molecule type" value="Genomic_DNA"/>
</dbReference>
<evidence type="ECO:0000256" key="1">
    <source>
        <dbReference type="SAM" id="MobiDB-lite"/>
    </source>
</evidence>
<dbReference type="AlphaFoldDB" id="A0A165AUM3"/>
<feature type="signal peptide" evidence="2">
    <location>
        <begin position="1"/>
        <end position="28"/>
    </location>
</feature>
<dbReference type="OrthoDB" id="10611960at2759"/>
<name>A0A165AUM3_EXIGL</name>
<accession>A0A165AUM3</accession>
<organism evidence="3 4">
    <name type="scientific">Exidia glandulosa HHB12029</name>
    <dbReference type="NCBI Taxonomy" id="1314781"/>
    <lineage>
        <taxon>Eukaryota</taxon>
        <taxon>Fungi</taxon>
        <taxon>Dikarya</taxon>
        <taxon>Basidiomycota</taxon>
        <taxon>Agaricomycotina</taxon>
        <taxon>Agaricomycetes</taxon>
        <taxon>Auriculariales</taxon>
        <taxon>Exidiaceae</taxon>
        <taxon>Exidia</taxon>
    </lineage>
</organism>
<gene>
    <name evidence="3" type="ORF">EXIGLDRAFT_782361</name>
</gene>
<feature type="chain" id="PRO_5007855408" evidence="2">
    <location>
        <begin position="29"/>
        <end position="330"/>
    </location>
</feature>